<dbReference type="AlphaFoldDB" id="A0A6H5IGZ4"/>
<protein>
    <submittedName>
        <fullName evidence="1">Uncharacterized protein</fullName>
    </submittedName>
</protein>
<dbReference type="Proteomes" id="UP000479190">
    <property type="component" value="Unassembled WGS sequence"/>
</dbReference>
<evidence type="ECO:0000313" key="2">
    <source>
        <dbReference type="Proteomes" id="UP000479190"/>
    </source>
</evidence>
<name>A0A6H5IGZ4_9HYME</name>
<evidence type="ECO:0000313" key="1">
    <source>
        <dbReference type="EMBL" id="CAB0037464.1"/>
    </source>
</evidence>
<proteinExistence type="predicted"/>
<keyword evidence="2" id="KW-1185">Reference proteome</keyword>
<dbReference type="OrthoDB" id="26681at2759"/>
<gene>
    <name evidence="1" type="ORF">TBRA_LOCUS9291</name>
</gene>
<dbReference type="EMBL" id="CADCXV010000856">
    <property type="protein sequence ID" value="CAB0037464.1"/>
    <property type="molecule type" value="Genomic_DNA"/>
</dbReference>
<organism evidence="1 2">
    <name type="scientific">Trichogramma brassicae</name>
    <dbReference type="NCBI Taxonomy" id="86971"/>
    <lineage>
        <taxon>Eukaryota</taxon>
        <taxon>Metazoa</taxon>
        <taxon>Ecdysozoa</taxon>
        <taxon>Arthropoda</taxon>
        <taxon>Hexapoda</taxon>
        <taxon>Insecta</taxon>
        <taxon>Pterygota</taxon>
        <taxon>Neoptera</taxon>
        <taxon>Endopterygota</taxon>
        <taxon>Hymenoptera</taxon>
        <taxon>Apocrita</taxon>
        <taxon>Proctotrupomorpha</taxon>
        <taxon>Chalcidoidea</taxon>
        <taxon>Trichogrammatidae</taxon>
        <taxon>Trichogramma</taxon>
    </lineage>
</organism>
<reference evidence="1 2" key="1">
    <citation type="submission" date="2020-02" db="EMBL/GenBank/DDBJ databases">
        <authorList>
            <person name="Ferguson B K."/>
        </authorList>
    </citation>
    <scope>NUCLEOTIDE SEQUENCE [LARGE SCALE GENOMIC DNA]</scope>
</reference>
<accession>A0A6H5IGZ4</accession>
<sequence>MDRSSINEDCRANPRGLRTWTPYLIHVRSTRNQCPILEESLYDPRGISVDDPRGYPRNFFQLGSRLNNYMMKNLFSGQPGFKVLSLPQHRVSQQPPLSIAPILASALLCQSYKGLVSPASLINGMPIFLYLFARVVELNSTEEE</sequence>